<evidence type="ECO:0000313" key="2">
    <source>
        <dbReference type="Proteomes" id="UP000184694"/>
    </source>
</evidence>
<gene>
    <name evidence="1" type="ORF">SAMN02745161_2487</name>
</gene>
<protein>
    <submittedName>
        <fullName evidence="1">Uncharacterized protein</fullName>
    </submittedName>
</protein>
<keyword evidence="2" id="KW-1185">Reference proteome</keyword>
<accession>A0A1N6I7M6</accession>
<reference evidence="2" key="1">
    <citation type="submission" date="2016-11" db="EMBL/GenBank/DDBJ databases">
        <authorList>
            <person name="Varghese N."/>
            <person name="Submissions S."/>
        </authorList>
    </citation>
    <scope>NUCLEOTIDE SEQUENCE [LARGE SCALE GENOMIC DNA]</scope>
    <source>
        <strain evidence="2">DSM 17456</strain>
    </source>
</reference>
<proteinExistence type="predicted"/>
<dbReference type="Proteomes" id="UP000184694">
    <property type="component" value="Unassembled WGS sequence"/>
</dbReference>
<dbReference type="STRING" id="1121457.SAMN02745161_2487"/>
<organism evidence="1 2">
    <name type="scientific">Halodesulfovibrio marinisediminis DSM 17456</name>
    <dbReference type="NCBI Taxonomy" id="1121457"/>
    <lineage>
        <taxon>Bacteria</taxon>
        <taxon>Pseudomonadati</taxon>
        <taxon>Thermodesulfobacteriota</taxon>
        <taxon>Desulfovibrionia</taxon>
        <taxon>Desulfovibrionales</taxon>
        <taxon>Desulfovibrionaceae</taxon>
        <taxon>Halodesulfovibrio</taxon>
    </lineage>
</organism>
<dbReference type="AlphaFoldDB" id="A0A1N6I7M6"/>
<dbReference type="EMBL" id="FSRG01000006">
    <property type="protein sequence ID" value="SIO28000.1"/>
    <property type="molecule type" value="Genomic_DNA"/>
</dbReference>
<name>A0A1N6I7M6_9BACT</name>
<sequence>MQWTTLAYNMRKPFLTALVCIACAFFVAGCAKYQLVKVVPEDDSTQKTSTSALAVDEVKIDIDLARMPKKSRIRKINTQTMKIGARKTVVTGGDILRVLKYNEEVLELPKMSASKDFTITLNSPAASASDIESTIFGYSNVTYEVLSSAKGDDVLLLDRVFAVPEKTGRLSGDFYMPTDIPQVYKNVSATVKPADVSFKSIKRNKVIAASETHYVIKFVKKDGMSVLFEVRTLKGGSRPRVISREPVSIPLGTPIITIKGHQFKVHTITPDFIDIERLS</sequence>
<evidence type="ECO:0000313" key="1">
    <source>
        <dbReference type="EMBL" id="SIO28000.1"/>
    </source>
</evidence>